<evidence type="ECO:0000313" key="5">
    <source>
        <dbReference type="EMBL" id="UOD50226.1"/>
    </source>
</evidence>
<name>A0ABY4AIW0_9BURK</name>
<evidence type="ECO:0000256" key="3">
    <source>
        <dbReference type="ARBA" id="ARBA00022840"/>
    </source>
</evidence>
<dbReference type="InterPro" id="IPR006015">
    <property type="entry name" value="Universal_stress_UspA"/>
</dbReference>
<dbReference type="PRINTS" id="PR01438">
    <property type="entry name" value="UNVRSLSTRESS"/>
</dbReference>
<sequence length="288" mass="31433">MAVHDPIRAPILLITDLSARCDRAMDRAAALAKSHGVRLIALHVVETPWLTKLADPTWRNMLQDSTEFAKQRLTDDPALADVDLTVLVEPGNPLEVIEQVAKTNHCSLIVSGTARDETLGRIVLGNTVERLARRTPTPFLVVRSRPFTAYQNIVVATDFSDGASQALAYARTVCPSTPMTLYHAFDQIAGIYELDSPTVAEETEALRARTKQFGQSTLGLEANKFPIVIEHGAADHCLPEYVKAHRVELVVMGTHGATGVSRTAMGSIAEKLLSRVQCDVLLVPHANR</sequence>
<reference evidence="5 6" key="1">
    <citation type="submission" date="2020-11" db="EMBL/GenBank/DDBJ databases">
        <title>Algicoccus daihaiensis sp.nov., isolated from Daihai Lake in Inner Mongolia.</title>
        <authorList>
            <person name="Kai J."/>
        </authorList>
    </citation>
    <scope>NUCLEOTIDE SEQUENCE [LARGE SCALE GENOMIC DNA]</scope>
    <source>
        <strain evidence="6">f23</strain>
    </source>
</reference>
<dbReference type="PANTHER" id="PTHR46268">
    <property type="entry name" value="STRESS RESPONSE PROTEIN NHAX"/>
    <property type="match status" value="1"/>
</dbReference>
<proteinExistence type="inferred from homology"/>
<protein>
    <submittedName>
        <fullName evidence="5">Universal stress protein</fullName>
    </submittedName>
</protein>
<comment type="similarity">
    <text evidence="1">Belongs to the universal stress protein A family.</text>
</comment>
<feature type="domain" description="UspA" evidence="4">
    <location>
        <begin position="10"/>
        <end position="143"/>
    </location>
</feature>
<keyword evidence="2" id="KW-0547">Nucleotide-binding</keyword>
<dbReference type="EMBL" id="CP063982">
    <property type="protein sequence ID" value="UOD50226.1"/>
    <property type="molecule type" value="Genomic_DNA"/>
</dbReference>
<dbReference type="InterPro" id="IPR014729">
    <property type="entry name" value="Rossmann-like_a/b/a_fold"/>
</dbReference>
<gene>
    <name evidence="5" type="ORF">DHf2319_12430</name>
</gene>
<evidence type="ECO:0000256" key="2">
    <source>
        <dbReference type="ARBA" id="ARBA00022741"/>
    </source>
</evidence>
<organism evidence="5 6">
    <name type="scientific">Orrella daihaiensis</name>
    <dbReference type="NCBI Taxonomy" id="2782176"/>
    <lineage>
        <taxon>Bacteria</taxon>
        <taxon>Pseudomonadati</taxon>
        <taxon>Pseudomonadota</taxon>
        <taxon>Betaproteobacteria</taxon>
        <taxon>Burkholderiales</taxon>
        <taxon>Alcaligenaceae</taxon>
        <taxon>Orrella</taxon>
    </lineage>
</organism>
<evidence type="ECO:0000256" key="1">
    <source>
        <dbReference type="ARBA" id="ARBA00008791"/>
    </source>
</evidence>
<dbReference type="RefSeq" id="WP_243478624.1">
    <property type="nucleotide sequence ID" value="NZ_CP063982.1"/>
</dbReference>
<dbReference type="SUPFAM" id="SSF52402">
    <property type="entry name" value="Adenine nucleotide alpha hydrolases-like"/>
    <property type="match status" value="2"/>
</dbReference>
<feature type="domain" description="UspA" evidence="4">
    <location>
        <begin position="150"/>
        <end position="284"/>
    </location>
</feature>
<dbReference type="Gene3D" id="3.40.50.620">
    <property type="entry name" value="HUPs"/>
    <property type="match status" value="2"/>
</dbReference>
<dbReference type="Pfam" id="PF00582">
    <property type="entry name" value="Usp"/>
    <property type="match status" value="2"/>
</dbReference>
<accession>A0ABY4AIW0</accession>
<keyword evidence="6" id="KW-1185">Reference proteome</keyword>
<dbReference type="InterPro" id="IPR006016">
    <property type="entry name" value="UspA"/>
</dbReference>
<keyword evidence="3" id="KW-0067">ATP-binding</keyword>
<dbReference type="PANTHER" id="PTHR46268:SF27">
    <property type="entry name" value="UNIVERSAL STRESS PROTEIN RV2623"/>
    <property type="match status" value="1"/>
</dbReference>
<dbReference type="CDD" id="cd00293">
    <property type="entry name" value="USP-like"/>
    <property type="match status" value="2"/>
</dbReference>
<evidence type="ECO:0000313" key="6">
    <source>
        <dbReference type="Proteomes" id="UP000831607"/>
    </source>
</evidence>
<evidence type="ECO:0000259" key="4">
    <source>
        <dbReference type="Pfam" id="PF00582"/>
    </source>
</evidence>
<dbReference type="Proteomes" id="UP000831607">
    <property type="component" value="Chromosome"/>
</dbReference>